<accession>A0A8C3UML5</accession>
<dbReference type="PANTHER" id="PTHR22842:SF3">
    <property type="entry name" value="WD REPEAT DOMAIN-CONTAINING PROTEIN 83"/>
    <property type="match status" value="1"/>
</dbReference>
<proteinExistence type="inferred from homology"/>
<keyword evidence="4" id="KW-0677">Repeat</keyword>
<evidence type="ECO:0000256" key="7">
    <source>
        <dbReference type="ARBA" id="ARBA00042222"/>
    </source>
</evidence>
<dbReference type="Pfam" id="PF00400">
    <property type="entry name" value="WD40"/>
    <property type="match status" value="2"/>
</dbReference>
<evidence type="ECO:0000256" key="6">
    <source>
        <dbReference type="ARBA" id="ARBA00040453"/>
    </source>
</evidence>
<dbReference type="Proteomes" id="UP000694563">
    <property type="component" value="Chromosome 33"/>
</dbReference>
<dbReference type="InterPro" id="IPR036322">
    <property type="entry name" value="WD40_repeat_dom_sf"/>
</dbReference>
<dbReference type="InterPro" id="IPR015943">
    <property type="entry name" value="WD40/YVTN_repeat-like_dom_sf"/>
</dbReference>
<sequence>MAFPSPRPARPELPRQRVQTLQCGQGAVRAARFNADGNYCLTCGSDKTLKLWNPHKGTALRTYQGHGYEVLDAAGSFDNSQICSGGADKAVALWDVTTGQVVRKYRGHAGVSRGFGEGVWGGGSSAGPGARRGGLRRGFGEGDLGRGFGEGDPQLDRGHAGVSRGIWGGGLGSGTPRWTGGTPG</sequence>
<evidence type="ECO:0000256" key="3">
    <source>
        <dbReference type="ARBA" id="ARBA00022574"/>
    </source>
</evidence>
<dbReference type="AlphaFoldDB" id="A0A8C3UML5"/>
<evidence type="ECO:0000313" key="11">
    <source>
        <dbReference type="Proteomes" id="UP000694563"/>
    </source>
</evidence>
<feature type="repeat" description="WD" evidence="8">
    <location>
        <begin position="21"/>
        <end position="62"/>
    </location>
</feature>
<feature type="repeat" description="WD" evidence="8">
    <location>
        <begin position="63"/>
        <end position="104"/>
    </location>
</feature>
<name>A0A8C3UML5_CATUS</name>
<protein>
    <recommendedName>
        <fullName evidence="6">WD repeat domain-containing protein 83</fullName>
    </recommendedName>
    <alternativeName>
        <fullName evidence="7">Mitogen-activated protein kinase organizer 1</fullName>
    </alternativeName>
</protein>
<dbReference type="GO" id="GO:0000398">
    <property type="term" value="P:mRNA splicing, via spliceosome"/>
    <property type="evidence" value="ECO:0007669"/>
    <property type="project" value="TreeGrafter"/>
</dbReference>
<dbReference type="GO" id="GO:0005737">
    <property type="term" value="C:cytoplasm"/>
    <property type="evidence" value="ECO:0007669"/>
    <property type="project" value="UniProtKB-SubCell"/>
</dbReference>
<evidence type="ECO:0000256" key="4">
    <source>
        <dbReference type="ARBA" id="ARBA00022737"/>
    </source>
</evidence>
<keyword evidence="2" id="KW-0963">Cytoplasm</keyword>
<comment type="similarity">
    <text evidence="5">Belongs to the WD repeat MORG1 family.</text>
</comment>
<evidence type="ECO:0000313" key="10">
    <source>
        <dbReference type="Ensembl" id="ENSCUSP00005014207.1"/>
    </source>
</evidence>
<evidence type="ECO:0000256" key="9">
    <source>
        <dbReference type="SAM" id="MobiDB-lite"/>
    </source>
</evidence>
<dbReference type="GO" id="GO:0071013">
    <property type="term" value="C:catalytic step 2 spliceosome"/>
    <property type="evidence" value="ECO:0007669"/>
    <property type="project" value="TreeGrafter"/>
</dbReference>
<reference evidence="10" key="1">
    <citation type="submission" date="2020-10" db="EMBL/GenBank/DDBJ databases">
        <title>Catharus ustulatus (Swainson's thrush) genome, bCatUst1, primary haplotype v2.</title>
        <authorList>
            <person name="Delmore K."/>
            <person name="Vafadar M."/>
            <person name="Formenti G."/>
            <person name="Chow W."/>
            <person name="Pelan S."/>
            <person name="Howe K."/>
            <person name="Rhie A."/>
            <person name="Mountcastle J."/>
            <person name="Haase B."/>
            <person name="Fedrigo O."/>
            <person name="Jarvis E.D."/>
        </authorList>
    </citation>
    <scope>NUCLEOTIDE SEQUENCE [LARGE SCALE GENOMIC DNA]</scope>
</reference>
<evidence type="ECO:0000256" key="8">
    <source>
        <dbReference type="PROSITE-ProRule" id="PRU00221"/>
    </source>
</evidence>
<evidence type="ECO:0000256" key="2">
    <source>
        <dbReference type="ARBA" id="ARBA00022490"/>
    </source>
</evidence>
<dbReference type="PROSITE" id="PS50082">
    <property type="entry name" value="WD_REPEATS_2"/>
    <property type="match status" value="2"/>
</dbReference>
<feature type="compositionally biased region" description="Gly residues" evidence="9">
    <location>
        <begin position="122"/>
        <end position="132"/>
    </location>
</feature>
<evidence type="ECO:0000256" key="5">
    <source>
        <dbReference type="ARBA" id="ARBA00038145"/>
    </source>
</evidence>
<evidence type="ECO:0000256" key="1">
    <source>
        <dbReference type="ARBA" id="ARBA00004496"/>
    </source>
</evidence>
<dbReference type="InterPro" id="IPR051980">
    <property type="entry name" value="WD_repeat_MORG1"/>
</dbReference>
<dbReference type="SUPFAM" id="SSF50978">
    <property type="entry name" value="WD40 repeat-like"/>
    <property type="match status" value="1"/>
</dbReference>
<dbReference type="PROSITE" id="PS00678">
    <property type="entry name" value="WD_REPEATS_1"/>
    <property type="match status" value="1"/>
</dbReference>
<dbReference type="InterPro" id="IPR001680">
    <property type="entry name" value="WD40_rpt"/>
</dbReference>
<dbReference type="PROSITE" id="PS50294">
    <property type="entry name" value="WD_REPEATS_REGION"/>
    <property type="match status" value="1"/>
</dbReference>
<comment type="subcellular location">
    <subcellularLocation>
        <location evidence="1">Cytoplasm</location>
    </subcellularLocation>
</comment>
<dbReference type="PANTHER" id="PTHR22842">
    <property type="entry name" value="WD40 REPEAT PROTEIN"/>
    <property type="match status" value="1"/>
</dbReference>
<gene>
    <name evidence="10" type="primary">WDR83</name>
</gene>
<reference evidence="10" key="3">
    <citation type="submission" date="2025-09" db="UniProtKB">
        <authorList>
            <consortium name="Ensembl"/>
        </authorList>
    </citation>
    <scope>IDENTIFICATION</scope>
</reference>
<dbReference type="InterPro" id="IPR019775">
    <property type="entry name" value="WD40_repeat_CS"/>
</dbReference>
<organism evidence="10 11">
    <name type="scientific">Catharus ustulatus</name>
    <name type="common">Russet-backed thrush</name>
    <name type="synonym">Hylocichla ustulatus</name>
    <dbReference type="NCBI Taxonomy" id="91951"/>
    <lineage>
        <taxon>Eukaryota</taxon>
        <taxon>Metazoa</taxon>
        <taxon>Chordata</taxon>
        <taxon>Craniata</taxon>
        <taxon>Vertebrata</taxon>
        <taxon>Euteleostomi</taxon>
        <taxon>Archelosauria</taxon>
        <taxon>Archosauria</taxon>
        <taxon>Dinosauria</taxon>
        <taxon>Saurischia</taxon>
        <taxon>Theropoda</taxon>
        <taxon>Coelurosauria</taxon>
        <taxon>Aves</taxon>
        <taxon>Neognathae</taxon>
        <taxon>Neoaves</taxon>
        <taxon>Telluraves</taxon>
        <taxon>Australaves</taxon>
        <taxon>Passeriformes</taxon>
        <taxon>Turdidae</taxon>
        <taxon>Catharus</taxon>
    </lineage>
</organism>
<reference evidence="10" key="2">
    <citation type="submission" date="2025-08" db="UniProtKB">
        <authorList>
            <consortium name="Ensembl"/>
        </authorList>
    </citation>
    <scope>IDENTIFICATION</scope>
</reference>
<dbReference type="Ensembl" id="ENSCUST00005014766.1">
    <property type="protein sequence ID" value="ENSCUSP00005014207.1"/>
    <property type="gene ID" value="ENSCUSG00005009125.1"/>
</dbReference>
<keyword evidence="3 8" id="KW-0853">WD repeat</keyword>
<feature type="region of interest" description="Disordered" evidence="9">
    <location>
        <begin position="122"/>
        <end position="184"/>
    </location>
</feature>
<dbReference type="SMART" id="SM00320">
    <property type="entry name" value="WD40"/>
    <property type="match status" value="2"/>
</dbReference>
<keyword evidence="11" id="KW-1185">Reference proteome</keyword>
<dbReference type="Gene3D" id="2.130.10.10">
    <property type="entry name" value="YVTN repeat-like/Quinoprotein amine dehydrogenase"/>
    <property type="match status" value="1"/>
</dbReference>